<feature type="compositionally biased region" description="Polar residues" evidence="4">
    <location>
        <begin position="547"/>
        <end position="576"/>
    </location>
</feature>
<dbReference type="GO" id="GO:0070971">
    <property type="term" value="C:endoplasmic reticulum exit site"/>
    <property type="evidence" value="ECO:0007669"/>
    <property type="project" value="TreeGrafter"/>
</dbReference>
<dbReference type="EMBL" id="LIAE01006540">
    <property type="protein sequence ID" value="PAV87895.1"/>
    <property type="molecule type" value="Genomic_DNA"/>
</dbReference>
<feature type="region of interest" description="Disordered" evidence="4">
    <location>
        <begin position="786"/>
        <end position="885"/>
    </location>
</feature>
<dbReference type="Gene3D" id="1.25.40.1030">
    <property type="match status" value="1"/>
</dbReference>
<protein>
    <submittedName>
        <fullName evidence="5">Uncharacterized protein</fullName>
    </submittedName>
</protein>
<dbReference type="InterPro" id="IPR040251">
    <property type="entry name" value="SEC31-like"/>
</dbReference>
<keyword evidence="3" id="KW-0677">Repeat</keyword>
<dbReference type="GO" id="GO:0030127">
    <property type="term" value="C:COPII vesicle coat"/>
    <property type="evidence" value="ECO:0007669"/>
    <property type="project" value="TreeGrafter"/>
</dbReference>
<gene>
    <name evidence="5" type="ORF">WR25_08667</name>
</gene>
<feature type="compositionally biased region" description="Basic residues" evidence="4">
    <location>
        <begin position="794"/>
        <end position="808"/>
    </location>
</feature>
<dbReference type="OrthoDB" id="542917at2759"/>
<sequence length="897" mass="98606">MVVYYKKWDDSTQSWTYNVELKKIPGDPNFCQPMKEMIEACDSQVLTEYCNNRSMEAGSEEEQLIWRFLSLRKDIDNLPDYSEFIQLLGCYSHRPSENLDSSDAANSNSVPTAEATHRQNASLPSHPTHPSTVARTNSSSSTCSDSFEDVFSDQPPIDWNHLDVESWKIVDQLIANDDDSLIAGLLEKKDYASAFVYASHRPKLFKQVLQAYLNENLTVSSRIIAYADSSEGVKNLLSSCPNREWKRKLALLLSRHHNVGKGSQALAKEWIEQNVGLIATFPAIMCGDVDLLLEANQSLKLDTRILQAVALRVALNYSRGISKGIHVYPKVLYEYAQQIVASGELEVAFRLMRGVDTEDEEFCAFRYAIYEALGGFEGTKCKPPTLPALPVEQANLIAALKSDSRYRQTNMGASGGPRGSISYGRSEPFTPPATAPANSRSAFGMPPQGGYPNPSQYQQPVSNYGVPPPPMQPAYGQMPPVPMTPSVNQIQPPPPSHNQQKEGENYKRQPSPALPSQPPLNTAPPPTRNSTSGWNDPPPVQRKTDSPKPTNVMQIQWNPGSMQPQQPSYQHPGIASSNLYNQQPTVAVPSSVQPSPSAFDAASTASLSPAPLAAAIPQVQLSAEDQPIVDKLNEILAAIQAANPQPATLTKVGDIQRRIAAELSPRLAAGKLSLQTRQFLYQFADLLTRGEFRAAQMVTGQMVRVGGDFVEVSSFLPALKSCCSVGMQIHNSPRPLPLCTSQPKQIDLFPPQQTLCNALELGQKQKERNDCQKELQQSRAQGLVSFGRGNPLLFRRKGKSRSRSHSGSRSRSSSDRRSSRSGSVRSNKDQAKGRKTATRLRDARGRFVAMGGANKSNKKSSRKSTKSVRSRRSKKGKNVQATAAMRADLLTSARLTD</sequence>
<dbReference type="PANTHER" id="PTHR13923">
    <property type="entry name" value="SEC31-RELATED PROTEIN"/>
    <property type="match status" value="1"/>
</dbReference>
<keyword evidence="2" id="KW-0853">WD repeat</keyword>
<dbReference type="STRING" id="2018661.A0A2A2LPC2"/>
<proteinExistence type="predicted"/>
<dbReference type="GO" id="GO:0005198">
    <property type="term" value="F:structural molecule activity"/>
    <property type="evidence" value="ECO:0007669"/>
    <property type="project" value="TreeGrafter"/>
</dbReference>
<feature type="compositionally biased region" description="Basic residues" evidence="4">
    <location>
        <begin position="856"/>
        <end position="877"/>
    </location>
</feature>
<feature type="region of interest" description="Disordered" evidence="4">
    <location>
        <begin position="407"/>
        <end position="576"/>
    </location>
</feature>
<organism evidence="5 6">
    <name type="scientific">Diploscapter pachys</name>
    <dbReference type="NCBI Taxonomy" id="2018661"/>
    <lineage>
        <taxon>Eukaryota</taxon>
        <taxon>Metazoa</taxon>
        <taxon>Ecdysozoa</taxon>
        <taxon>Nematoda</taxon>
        <taxon>Chromadorea</taxon>
        <taxon>Rhabditida</taxon>
        <taxon>Rhabditina</taxon>
        <taxon>Rhabditomorpha</taxon>
        <taxon>Rhabditoidea</taxon>
        <taxon>Rhabditidae</taxon>
        <taxon>Diploscapter</taxon>
    </lineage>
</organism>
<reference evidence="5 6" key="1">
    <citation type="journal article" date="2017" name="Curr. Biol.">
        <title>Genome architecture and evolution of a unichromosomal asexual nematode.</title>
        <authorList>
            <person name="Fradin H."/>
            <person name="Zegar C."/>
            <person name="Gutwein M."/>
            <person name="Lucas J."/>
            <person name="Kovtun M."/>
            <person name="Corcoran D."/>
            <person name="Baugh L.R."/>
            <person name="Kiontke K."/>
            <person name="Gunsalus K."/>
            <person name="Fitch D.H."/>
            <person name="Piano F."/>
        </authorList>
    </citation>
    <scope>NUCLEOTIDE SEQUENCE [LARGE SCALE GENOMIC DNA]</scope>
    <source>
        <strain evidence="5">PF1309</strain>
    </source>
</reference>
<keyword evidence="1" id="KW-0813">Transport</keyword>
<name>A0A2A2LPC2_9BILA</name>
<evidence type="ECO:0000256" key="3">
    <source>
        <dbReference type="ARBA" id="ARBA00022737"/>
    </source>
</evidence>
<dbReference type="PANTHER" id="PTHR13923:SF11">
    <property type="entry name" value="SECRETORY 31, ISOFORM D"/>
    <property type="match status" value="1"/>
</dbReference>
<evidence type="ECO:0000313" key="5">
    <source>
        <dbReference type="EMBL" id="PAV87895.1"/>
    </source>
</evidence>
<accession>A0A2A2LPC2</accession>
<keyword evidence="6" id="KW-1185">Reference proteome</keyword>
<evidence type="ECO:0000256" key="2">
    <source>
        <dbReference type="ARBA" id="ARBA00022574"/>
    </source>
</evidence>
<feature type="compositionally biased region" description="Polar residues" evidence="4">
    <location>
        <begin position="118"/>
        <end position="137"/>
    </location>
</feature>
<feature type="compositionally biased region" description="Pro residues" evidence="4">
    <location>
        <begin position="512"/>
        <end position="527"/>
    </location>
</feature>
<feature type="compositionally biased region" description="Polar residues" evidence="4">
    <location>
        <begin position="453"/>
        <end position="462"/>
    </location>
</feature>
<dbReference type="GO" id="GO:0090110">
    <property type="term" value="P:COPII-coated vesicle cargo loading"/>
    <property type="evidence" value="ECO:0007669"/>
    <property type="project" value="TreeGrafter"/>
</dbReference>
<dbReference type="Proteomes" id="UP000218231">
    <property type="component" value="Unassembled WGS sequence"/>
</dbReference>
<evidence type="ECO:0000256" key="4">
    <source>
        <dbReference type="SAM" id="MobiDB-lite"/>
    </source>
</evidence>
<evidence type="ECO:0000313" key="6">
    <source>
        <dbReference type="Proteomes" id="UP000218231"/>
    </source>
</evidence>
<comment type="caution">
    <text evidence="5">The sequence shown here is derived from an EMBL/GenBank/DDBJ whole genome shotgun (WGS) entry which is preliminary data.</text>
</comment>
<dbReference type="GO" id="GO:0007029">
    <property type="term" value="P:endoplasmic reticulum organization"/>
    <property type="evidence" value="ECO:0007669"/>
    <property type="project" value="TreeGrafter"/>
</dbReference>
<evidence type="ECO:0000256" key="1">
    <source>
        <dbReference type="ARBA" id="ARBA00022448"/>
    </source>
</evidence>
<dbReference type="AlphaFoldDB" id="A0A2A2LPC2"/>
<feature type="region of interest" description="Disordered" evidence="4">
    <location>
        <begin position="98"/>
        <end position="140"/>
    </location>
</feature>
<dbReference type="Gene3D" id="1.20.940.10">
    <property type="entry name" value="Functional domain of the splicing factor Prp18"/>
    <property type="match status" value="1"/>
</dbReference>